<protein>
    <submittedName>
        <fullName evidence="1">Uncharacterized protein</fullName>
    </submittedName>
</protein>
<reference evidence="1 2" key="1">
    <citation type="submission" date="2020-05" db="EMBL/GenBank/DDBJ databases">
        <title>Identification and distribution of gene clusters putatively required for synthesis of sphingolipid metabolism inhibitors in phylogenetically diverse species of the filamentous fungus Fusarium.</title>
        <authorList>
            <person name="Kim H.-S."/>
            <person name="Busman M."/>
            <person name="Brown D.W."/>
            <person name="Divon H."/>
            <person name="Uhlig S."/>
            <person name="Proctor R.H."/>
        </authorList>
    </citation>
    <scope>NUCLEOTIDE SEQUENCE [LARGE SCALE GENOMIC DNA]</scope>
    <source>
        <strain evidence="1 2">NRRL 25196</strain>
    </source>
</reference>
<accession>A0A8H5ICQ0</accession>
<evidence type="ECO:0000313" key="1">
    <source>
        <dbReference type="EMBL" id="KAF5533607.1"/>
    </source>
</evidence>
<proteinExistence type="predicted"/>
<dbReference type="Proteomes" id="UP000574317">
    <property type="component" value="Unassembled WGS sequence"/>
</dbReference>
<gene>
    <name evidence="1" type="ORF">FNAPI_12624</name>
</gene>
<organism evidence="1 2">
    <name type="scientific">Fusarium napiforme</name>
    <dbReference type="NCBI Taxonomy" id="42672"/>
    <lineage>
        <taxon>Eukaryota</taxon>
        <taxon>Fungi</taxon>
        <taxon>Dikarya</taxon>
        <taxon>Ascomycota</taxon>
        <taxon>Pezizomycotina</taxon>
        <taxon>Sordariomycetes</taxon>
        <taxon>Hypocreomycetidae</taxon>
        <taxon>Hypocreales</taxon>
        <taxon>Nectriaceae</taxon>
        <taxon>Fusarium</taxon>
        <taxon>Fusarium fujikuroi species complex</taxon>
    </lineage>
</organism>
<dbReference type="AlphaFoldDB" id="A0A8H5ICQ0"/>
<sequence>MLTTNLATLVKSKFDKLARATDIKSISKEEGACVYGVSHKLVLRNGSVLLDASWTSIPNTIVSKWDSELKCDMNIYDPAFTWRALWQCRAPDNRVGFRWASVGFSGLQWTDRLLGEFWTFQLSGTYSFHPPFFNNNIQSTTPFATMPCVIPSREYPEASQVDTSDRDARVQYFLDVATYFGSLDHQILQVIRDSCIQRVCSDFETMDESSVDAATFHYTLEFAIWEMSFRHLGEEAPEFPWTLNQFPLRAYNVPDIYREWRMANGLIVICSWSPSTNSSEDGIEWQ</sequence>
<name>A0A8H5ICQ0_9HYPO</name>
<evidence type="ECO:0000313" key="2">
    <source>
        <dbReference type="Proteomes" id="UP000574317"/>
    </source>
</evidence>
<dbReference type="EMBL" id="JAAOAO010000671">
    <property type="protein sequence ID" value="KAF5533607.1"/>
    <property type="molecule type" value="Genomic_DNA"/>
</dbReference>
<comment type="caution">
    <text evidence="1">The sequence shown here is derived from an EMBL/GenBank/DDBJ whole genome shotgun (WGS) entry which is preliminary data.</text>
</comment>
<keyword evidence="2" id="KW-1185">Reference proteome</keyword>